<feature type="region of interest" description="Disordered" evidence="1">
    <location>
        <begin position="1"/>
        <end position="22"/>
    </location>
</feature>
<dbReference type="InterPro" id="IPR036047">
    <property type="entry name" value="F-box-like_dom_sf"/>
</dbReference>
<dbReference type="Pfam" id="PF24750">
    <property type="entry name" value="b-prop_At3g26010-like"/>
    <property type="match status" value="1"/>
</dbReference>
<evidence type="ECO:0000313" key="4">
    <source>
        <dbReference type="Proteomes" id="UP001457282"/>
    </source>
</evidence>
<keyword evidence="4" id="KW-1185">Reference proteome</keyword>
<dbReference type="SUPFAM" id="SSF81383">
    <property type="entry name" value="F-box domain"/>
    <property type="match status" value="1"/>
</dbReference>
<evidence type="ECO:0000313" key="3">
    <source>
        <dbReference type="EMBL" id="KAK9923885.1"/>
    </source>
</evidence>
<accession>A0AAW1WG27</accession>
<protein>
    <recommendedName>
        <fullName evidence="2">F-box domain-containing protein</fullName>
    </recommendedName>
</protein>
<gene>
    <name evidence="3" type="ORF">M0R45_032283</name>
</gene>
<dbReference type="PROSITE" id="PS50181">
    <property type="entry name" value="FBOX"/>
    <property type="match status" value="1"/>
</dbReference>
<dbReference type="Pfam" id="PF00646">
    <property type="entry name" value="F-box"/>
    <property type="match status" value="1"/>
</dbReference>
<name>A0AAW1WG27_RUBAR</name>
<dbReference type="Gene3D" id="1.20.1280.50">
    <property type="match status" value="1"/>
</dbReference>
<dbReference type="InterPro" id="IPR017451">
    <property type="entry name" value="F-box-assoc_interact_dom"/>
</dbReference>
<reference evidence="3 4" key="1">
    <citation type="journal article" date="2023" name="G3 (Bethesda)">
        <title>A chromosome-length genome assembly and annotation of blackberry (Rubus argutus, cv. 'Hillquist').</title>
        <authorList>
            <person name="Bruna T."/>
            <person name="Aryal R."/>
            <person name="Dudchenko O."/>
            <person name="Sargent D.J."/>
            <person name="Mead D."/>
            <person name="Buti M."/>
            <person name="Cavallini A."/>
            <person name="Hytonen T."/>
            <person name="Andres J."/>
            <person name="Pham M."/>
            <person name="Weisz D."/>
            <person name="Mascagni F."/>
            <person name="Usai G."/>
            <person name="Natali L."/>
            <person name="Bassil N."/>
            <person name="Fernandez G.E."/>
            <person name="Lomsadze A."/>
            <person name="Armour M."/>
            <person name="Olukolu B."/>
            <person name="Poorten T."/>
            <person name="Britton C."/>
            <person name="Davik J."/>
            <person name="Ashrafi H."/>
            <person name="Aiden E.L."/>
            <person name="Borodovsky M."/>
            <person name="Worthington M."/>
        </authorList>
    </citation>
    <scope>NUCLEOTIDE SEQUENCE [LARGE SCALE GENOMIC DNA]</scope>
    <source>
        <strain evidence="3">PI 553951</strain>
    </source>
</reference>
<proteinExistence type="predicted"/>
<dbReference type="Proteomes" id="UP001457282">
    <property type="component" value="Unassembled WGS sequence"/>
</dbReference>
<dbReference type="AlphaFoldDB" id="A0AAW1WG27"/>
<dbReference type="InterPro" id="IPR055290">
    <property type="entry name" value="At3g26010-like"/>
</dbReference>
<feature type="domain" description="F-box" evidence="2">
    <location>
        <begin position="29"/>
        <end position="79"/>
    </location>
</feature>
<organism evidence="3 4">
    <name type="scientific">Rubus argutus</name>
    <name type="common">Southern blackberry</name>
    <dbReference type="NCBI Taxonomy" id="59490"/>
    <lineage>
        <taxon>Eukaryota</taxon>
        <taxon>Viridiplantae</taxon>
        <taxon>Streptophyta</taxon>
        <taxon>Embryophyta</taxon>
        <taxon>Tracheophyta</taxon>
        <taxon>Spermatophyta</taxon>
        <taxon>Magnoliopsida</taxon>
        <taxon>eudicotyledons</taxon>
        <taxon>Gunneridae</taxon>
        <taxon>Pentapetalae</taxon>
        <taxon>rosids</taxon>
        <taxon>fabids</taxon>
        <taxon>Rosales</taxon>
        <taxon>Rosaceae</taxon>
        <taxon>Rosoideae</taxon>
        <taxon>Rosoideae incertae sedis</taxon>
        <taxon>Rubus</taxon>
    </lineage>
</organism>
<sequence length="465" mass="54177">MSAMRPHVADKKRKSSAGGGRLSSDLESSFMLDDLPDAILVEILCRLPCNKLIFQYKCVSKRWVSLISAPYFIRLYLHLQRDLQKPILTTLVTFNHYFKSQDEYLFISSDEPVFKSIASNFSLSFLPCYQDPKVLRNLGHEHPWRRLKKRGHLKAVGLVPPVVVGTYKDLVLCSPTRDLGDYYICNPYTKQWTALPPGPSRFNTVYAATLVVYDPYYKYSDDDHIIQLNAEYRWKVVQIVPENSTRTDCNYHVDIFSSETREWRELVVLSSSKPFYLFANNQHSASMANNGMLYWWRYDGFMFELDLDQSMSMSSNIAKCRFIELPEGANIQGLFFPVVSLFVSRGRLRLCIYDDDRQFSHLPLRVWELNQVVKDDQTGKFKWLADSFALTSEHIPLDRQPCCLYGFHQNDEDIVYLEHDRQLFTCNVRGAKLETTATRNNFHGPPTQVYYRFVLPWWPTPVPKL</sequence>
<dbReference type="NCBIfam" id="TIGR01640">
    <property type="entry name" value="F_box_assoc_1"/>
    <property type="match status" value="1"/>
</dbReference>
<dbReference type="PANTHER" id="PTHR35546">
    <property type="entry name" value="F-BOX PROTEIN INTERACTION DOMAIN PROTEIN-RELATED"/>
    <property type="match status" value="1"/>
</dbReference>
<dbReference type="PANTHER" id="PTHR35546:SF130">
    <property type="entry name" value="EXPRESSED PROTEIN"/>
    <property type="match status" value="1"/>
</dbReference>
<evidence type="ECO:0000256" key="1">
    <source>
        <dbReference type="SAM" id="MobiDB-lite"/>
    </source>
</evidence>
<comment type="caution">
    <text evidence="3">The sequence shown here is derived from an EMBL/GenBank/DDBJ whole genome shotgun (WGS) entry which is preliminary data.</text>
</comment>
<dbReference type="InterPro" id="IPR056592">
    <property type="entry name" value="Beta-prop_At3g26010-like"/>
</dbReference>
<evidence type="ECO:0000259" key="2">
    <source>
        <dbReference type="PROSITE" id="PS50181"/>
    </source>
</evidence>
<dbReference type="InterPro" id="IPR001810">
    <property type="entry name" value="F-box_dom"/>
</dbReference>
<dbReference type="EMBL" id="JBEDUW010000006">
    <property type="protein sequence ID" value="KAK9923885.1"/>
    <property type="molecule type" value="Genomic_DNA"/>
</dbReference>